<dbReference type="InterPro" id="IPR045584">
    <property type="entry name" value="Pilin-like"/>
</dbReference>
<reference evidence="2" key="1">
    <citation type="submission" date="2024-07" db="EMBL/GenBank/DDBJ databases">
        <authorList>
            <person name="Kim Y.J."/>
            <person name="Jeong J.Y."/>
        </authorList>
    </citation>
    <scope>NUCLEOTIDE SEQUENCE</scope>
    <source>
        <strain evidence="2">GIHE-MW2</strain>
    </source>
</reference>
<accession>A0AAU8JJG0</accession>
<keyword evidence="1" id="KW-0472">Membrane</keyword>
<keyword evidence="1" id="KW-1133">Transmembrane helix</keyword>
<feature type="transmembrane region" description="Helical" evidence="1">
    <location>
        <begin position="21"/>
        <end position="44"/>
    </location>
</feature>
<proteinExistence type="predicted"/>
<dbReference type="AlphaFoldDB" id="A0AAU8JJG0"/>
<name>A0AAU8JJG0_9CYAN</name>
<evidence type="ECO:0000313" key="2">
    <source>
        <dbReference type="EMBL" id="XCM39391.1"/>
    </source>
</evidence>
<dbReference type="PROSITE" id="PS00409">
    <property type="entry name" value="PROKAR_NTER_METHYL"/>
    <property type="match status" value="1"/>
</dbReference>
<keyword evidence="1" id="KW-0812">Transmembrane</keyword>
<organism evidence="2">
    <name type="scientific">Planktothricoides raciborskii GIHE-MW2</name>
    <dbReference type="NCBI Taxonomy" id="2792601"/>
    <lineage>
        <taxon>Bacteria</taxon>
        <taxon>Bacillati</taxon>
        <taxon>Cyanobacteriota</taxon>
        <taxon>Cyanophyceae</taxon>
        <taxon>Oscillatoriophycideae</taxon>
        <taxon>Oscillatoriales</taxon>
        <taxon>Oscillatoriaceae</taxon>
        <taxon>Planktothricoides</taxon>
    </lineage>
</organism>
<dbReference type="EMBL" id="CP159837">
    <property type="protein sequence ID" value="XCM39391.1"/>
    <property type="molecule type" value="Genomic_DNA"/>
</dbReference>
<gene>
    <name evidence="2" type="ORF">ABWT76_002314</name>
</gene>
<dbReference type="Pfam" id="PF07963">
    <property type="entry name" value="N_methyl"/>
    <property type="match status" value="1"/>
</dbReference>
<dbReference type="Gene3D" id="3.30.700.10">
    <property type="entry name" value="Glycoprotein, Type 4 Pilin"/>
    <property type="match status" value="1"/>
</dbReference>
<dbReference type="RefSeq" id="WP_190880231.1">
    <property type="nucleotide sequence ID" value="NZ_CP159837.1"/>
</dbReference>
<dbReference type="InterPro" id="IPR012902">
    <property type="entry name" value="N_methyl_site"/>
</dbReference>
<evidence type="ECO:0000256" key="1">
    <source>
        <dbReference type="SAM" id="Phobius"/>
    </source>
</evidence>
<dbReference type="NCBIfam" id="TIGR02532">
    <property type="entry name" value="IV_pilin_GFxxxE"/>
    <property type="match status" value="1"/>
</dbReference>
<sequence>MINLPTRKNWLKHHSNTSGFTLLELLVVVVMIGILAALGIPSWISLVNNNKISNAQSEVFQAMRDAQSKAKVRKTTWEARFKNGQNANGNPAIQWSVNSASGSPIWRTISSPGVQVDTALTDMNKIGESWSVQFDYKGEVKVTDQGKKITVVIGNGGGRKKCVFVKTTLGALKTAEGDKCNN</sequence>
<dbReference type="SUPFAM" id="SSF54523">
    <property type="entry name" value="Pili subunits"/>
    <property type="match status" value="1"/>
</dbReference>
<protein>
    <submittedName>
        <fullName evidence="2">Prepilin-type N-terminal cleavage/methylation domain-containing protein</fullName>
    </submittedName>
</protein>